<dbReference type="eggNOG" id="ENOG502R5EY">
    <property type="taxonomic scope" value="Eukaryota"/>
</dbReference>
<dbReference type="GeneID" id="7451519"/>
<dbReference type="RefSeq" id="XP_002286524.1">
    <property type="nucleotide sequence ID" value="XM_002286488.1"/>
</dbReference>
<protein>
    <submittedName>
        <fullName evidence="3">Uncharacterized protein</fullName>
    </submittedName>
</protein>
<gene>
    <name evidence="3" type="ORF">THAPSDRAFT_20564</name>
</gene>
<feature type="compositionally biased region" description="Low complexity" evidence="1">
    <location>
        <begin position="31"/>
        <end position="70"/>
    </location>
</feature>
<feature type="signal peptide" evidence="2">
    <location>
        <begin position="1"/>
        <end position="23"/>
    </location>
</feature>
<dbReference type="EMBL" id="CM000638">
    <property type="protein sequence ID" value="EED96165.1"/>
    <property type="molecule type" value="Genomic_DNA"/>
</dbReference>
<proteinExistence type="predicted"/>
<evidence type="ECO:0000256" key="2">
    <source>
        <dbReference type="SAM" id="SignalP"/>
    </source>
</evidence>
<reference evidence="3 4" key="1">
    <citation type="journal article" date="2004" name="Science">
        <title>The genome of the diatom Thalassiosira pseudonana: ecology, evolution, and metabolism.</title>
        <authorList>
            <person name="Armbrust E.V."/>
            <person name="Berges J.A."/>
            <person name="Bowler C."/>
            <person name="Green B.R."/>
            <person name="Martinez D."/>
            <person name="Putnam N.H."/>
            <person name="Zhou S."/>
            <person name="Allen A.E."/>
            <person name="Apt K.E."/>
            <person name="Bechner M."/>
            <person name="Brzezinski M.A."/>
            <person name="Chaal B.K."/>
            <person name="Chiovitti A."/>
            <person name="Davis A.K."/>
            <person name="Demarest M.S."/>
            <person name="Detter J.C."/>
            <person name="Glavina T."/>
            <person name="Goodstein D."/>
            <person name="Hadi M.Z."/>
            <person name="Hellsten U."/>
            <person name="Hildebrand M."/>
            <person name="Jenkins B.D."/>
            <person name="Jurka J."/>
            <person name="Kapitonov V.V."/>
            <person name="Kroger N."/>
            <person name="Lau W.W."/>
            <person name="Lane T.W."/>
            <person name="Larimer F.W."/>
            <person name="Lippmeier J.C."/>
            <person name="Lucas S."/>
            <person name="Medina M."/>
            <person name="Montsant A."/>
            <person name="Obornik M."/>
            <person name="Parker M.S."/>
            <person name="Palenik B."/>
            <person name="Pazour G.J."/>
            <person name="Richardson P.M."/>
            <person name="Rynearson T.A."/>
            <person name="Saito M.A."/>
            <person name="Schwartz D.C."/>
            <person name="Thamatrakoln K."/>
            <person name="Valentin K."/>
            <person name="Vardi A."/>
            <person name="Wilkerson F.P."/>
            <person name="Rokhsar D.S."/>
        </authorList>
    </citation>
    <scope>NUCLEOTIDE SEQUENCE [LARGE SCALE GENOMIC DNA]</scope>
    <source>
        <strain evidence="3 4">CCMP1335</strain>
    </source>
</reference>
<accession>B8BSP5</accession>
<feature type="chain" id="PRO_5002868947" evidence="2">
    <location>
        <begin position="24"/>
        <end position="157"/>
    </location>
</feature>
<dbReference type="KEGG" id="tps:THAPSDRAFT_20564"/>
<keyword evidence="2" id="KW-0732">Signal</keyword>
<dbReference type="AlphaFoldDB" id="B8BSP5"/>
<evidence type="ECO:0000256" key="1">
    <source>
        <dbReference type="SAM" id="MobiDB-lite"/>
    </source>
</evidence>
<evidence type="ECO:0000313" key="3">
    <source>
        <dbReference type="EMBL" id="EED96165.1"/>
    </source>
</evidence>
<sequence length="157" mass="17185">MKSFLPTLLAATVAISTCSSSVALVSTSSSNNVRIPLSPSSSSPLSPILSDDDSMSSLSSLPSSSLGESPTLTDTNLSPFLQEMVDEQRELQMNVGRAMDVLRKDYPYFLKRSPGELMKEESVRFGCVFCRCRWRETSCVIRVCVSVPRNSIVESSF</sequence>
<dbReference type="InParanoid" id="B8BSP5"/>
<feature type="region of interest" description="Disordered" evidence="1">
    <location>
        <begin position="31"/>
        <end position="72"/>
    </location>
</feature>
<dbReference type="PaxDb" id="35128-Thaps20564"/>
<reference evidence="3 4" key="2">
    <citation type="journal article" date="2008" name="Nature">
        <title>The Phaeodactylum genome reveals the evolutionary history of diatom genomes.</title>
        <authorList>
            <person name="Bowler C."/>
            <person name="Allen A.E."/>
            <person name="Badger J.H."/>
            <person name="Grimwood J."/>
            <person name="Jabbari K."/>
            <person name="Kuo A."/>
            <person name="Maheswari U."/>
            <person name="Martens C."/>
            <person name="Maumus F."/>
            <person name="Otillar R.P."/>
            <person name="Rayko E."/>
            <person name="Salamov A."/>
            <person name="Vandepoele K."/>
            <person name="Beszteri B."/>
            <person name="Gruber A."/>
            <person name="Heijde M."/>
            <person name="Katinka M."/>
            <person name="Mock T."/>
            <person name="Valentin K."/>
            <person name="Verret F."/>
            <person name="Berges J.A."/>
            <person name="Brownlee C."/>
            <person name="Cadoret J.P."/>
            <person name="Chiovitti A."/>
            <person name="Choi C.J."/>
            <person name="Coesel S."/>
            <person name="De Martino A."/>
            <person name="Detter J.C."/>
            <person name="Durkin C."/>
            <person name="Falciatore A."/>
            <person name="Fournet J."/>
            <person name="Haruta M."/>
            <person name="Huysman M.J."/>
            <person name="Jenkins B.D."/>
            <person name="Jiroutova K."/>
            <person name="Jorgensen R.E."/>
            <person name="Joubert Y."/>
            <person name="Kaplan A."/>
            <person name="Kroger N."/>
            <person name="Kroth P.G."/>
            <person name="La Roche J."/>
            <person name="Lindquist E."/>
            <person name="Lommer M."/>
            <person name="Martin-Jezequel V."/>
            <person name="Lopez P.J."/>
            <person name="Lucas S."/>
            <person name="Mangogna M."/>
            <person name="McGinnis K."/>
            <person name="Medlin L.K."/>
            <person name="Montsant A."/>
            <person name="Oudot-Le Secq M.P."/>
            <person name="Napoli C."/>
            <person name="Obornik M."/>
            <person name="Parker M.S."/>
            <person name="Petit J.L."/>
            <person name="Porcel B.M."/>
            <person name="Poulsen N."/>
            <person name="Robison M."/>
            <person name="Rychlewski L."/>
            <person name="Rynearson T.A."/>
            <person name="Schmutz J."/>
            <person name="Shapiro H."/>
            <person name="Siaut M."/>
            <person name="Stanley M."/>
            <person name="Sussman M.R."/>
            <person name="Taylor A.R."/>
            <person name="Vardi A."/>
            <person name="von Dassow P."/>
            <person name="Vyverman W."/>
            <person name="Willis A."/>
            <person name="Wyrwicz L.S."/>
            <person name="Rokhsar D.S."/>
            <person name="Weissenbach J."/>
            <person name="Armbrust E.V."/>
            <person name="Green B.R."/>
            <person name="Van de Peer Y."/>
            <person name="Grigoriev I.V."/>
        </authorList>
    </citation>
    <scope>NUCLEOTIDE SEQUENCE [LARGE SCALE GENOMIC DNA]</scope>
    <source>
        <strain evidence="3 4">CCMP1335</strain>
    </source>
</reference>
<evidence type="ECO:0000313" key="4">
    <source>
        <dbReference type="Proteomes" id="UP000001449"/>
    </source>
</evidence>
<dbReference type="HOGENOM" id="CLU_1681490_0_0_1"/>
<keyword evidence="4" id="KW-1185">Reference proteome</keyword>
<organism evidence="3 4">
    <name type="scientific">Thalassiosira pseudonana</name>
    <name type="common">Marine diatom</name>
    <name type="synonym">Cyclotella nana</name>
    <dbReference type="NCBI Taxonomy" id="35128"/>
    <lineage>
        <taxon>Eukaryota</taxon>
        <taxon>Sar</taxon>
        <taxon>Stramenopiles</taxon>
        <taxon>Ochrophyta</taxon>
        <taxon>Bacillariophyta</taxon>
        <taxon>Coscinodiscophyceae</taxon>
        <taxon>Thalassiosirophycidae</taxon>
        <taxon>Thalassiosirales</taxon>
        <taxon>Thalassiosiraceae</taxon>
        <taxon>Thalassiosira</taxon>
    </lineage>
</organism>
<dbReference type="Proteomes" id="UP000001449">
    <property type="component" value="Chromosome 1"/>
</dbReference>
<name>B8BSP5_THAPS</name>